<dbReference type="EMBL" id="BAABFU010000002">
    <property type="protein sequence ID" value="GAA4350451.1"/>
    <property type="molecule type" value="Genomic_DNA"/>
</dbReference>
<dbReference type="PANTHER" id="PTHR38101:SF1">
    <property type="entry name" value="UPF0307 PROTEIN YJGA"/>
    <property type="match status" value="1"/>
</dbReference>
<organism evidence="6 7">
    <name type="scientific">Kangiella taiwanensis</name>
    <dbReference type="NCBI Taxonomy" id="1079179"/>
    <lineage>
        <taxon>Bacteria</taxon>
        <taxon>Pseudomonadati</taxon>
        <taxon>Pseudomonadota</taxon>
        <taxon>Gammaproteobacteria</taxon>
        <taxon>Kangiellales</taxon>
        <taxon>Kangiellaceae</taxon>
        <taxon>Kangiella</taxon>
    </lineage>
</organism>
<dbReference type="Pfam" id="PF04751">
    <property type="entry name" value="DarP"/>
    <property type="match status" value="1"/>
</dbReference>
<dbReference type="InterPro" id="IPR023153">
    <property type="entry name" value="DarP_sf"/>
</dbReference>
<accession>A0ABP8I3A0</accession>
<comment type="function">
    <text evidence="5">Member of a network of 50S ribosomal subunit biogenesis factors which assembles along the 30S-50S interface, preventing incorrect 23S rRNA structures from forming. Promotes peptidyl transferase center (PTC) maturation.</text>
</comment>
<reference evidence="7" key="1">
    <citation type="journal article" date="2019" name="Int. J. Syst. Evol. Microbiol.">
        <title>The Global Catalogue of Microorganisms (GCM) 10K type strain sequencing project: providing services to taxonomists for standard genome sequencing and annotation.</title>
        <authorList>
            <consortium name="The Broad Institute Genomics Platform"/>
            <consortium name="The Broad Institute Genome Sequencing Center for Infectious Disease"/>
            <person name="Wu L."/>
            <person name="Ma J."/>
        </authorList>
    </citation>
    <scope>NUCLEOTIDE SEQUENCE [LARGE SCALE GENOMIC DNA]</scope>
    <source>
        <strain evidence="7">JCM 17727</strain>
    </source>
</reference>
<evidence type="ECO:0000313" key="7">
    <source>
        <dbReference type="Proteomes" id="UP001501294"/>
    </source>
</evidence>
<comment type="caution">
    <text evidence="6">The sequence shown here is derived from an EMBL/GenBank/DDBJ whole genome shotgun (WGS) entry which is preliminary data.</text>
</comment>
<dbReference type="PANTHER" id="PTHR38101">
    <property type="entry name" value="UPF0307 PROTEIN YJGA"/>
    <property type="match status" value="1"/>
</dbReference>
<comment type="similarity">
    <text evidence="5">Belongs to the DarP family.</text>
</comment>
<name>A0ABP8I3A0_9GAMM</name>
<dbReference type="PIRSF" id="PIRSF016183">
    <property type="entry name" value="UCP016183"/>
    <property type="match status" value="1"/>
</dbReference>
<protein>
    <recommendedName>
        <fullName evidence="5">Dual-action ribosomal maturation protein DarP</fullName>
    </recommendedName>
    <alternativeName>
        <fullName evidence="5">Large ribosomal subunit assembly factor DarP</fullName>
    </alternativeName>
</protein>
<evidence type="ECO:0000256" key="1">
    <source>
        <dbReference type="ARBA" id="ARBA00022490"/>
    </source>
</evidence>
<dbReference type="RefSeq" id="WP_223578489.1">
    <property type="nucleotide sequence ID" value="NZ_BAABFU010000002.1"/>
</dbReference>
<sequence>MTEHFDDNSDLEHDKSKSQVKKELLELTALGERLSKLSKQHWLDLPISNTLKHALNEVSKINHHTGLKRHIKYIGKLLRNEDVEAIEQQLILDNQQHTLEVQREKLCEHWRNRLLAEGDAATFELLQITSNLDRQQLRQLVRNASKEQQLNKPPKYQRELYRYLRDNAEFHDNHN</sequence>
<keyword evidence="3 5" id="KW-0699">rRNA-binding</keyword>
<evidence type="ECO:0000256" key="4">
    <source>
        <dbReference type="ARBA" id="ARBA00022884"/>
    </source>
</evidence>
<dbReference type="Proteomes" id="UP001501294">
    <property type="component" value="Unassembled WGS sequence"/>
</dbReference>
<evidence type="ECO:0000313" key="6">
    <source>
        <dbReference type="EMBL" id="GAA4350451.1"/>
    </source>
</evidence>
<keyword evidence="7" id="KW-1185">Reference proteome</keyword>
<keyword evidence="2 5" id="KW-0690">Ribosome biogenesis</keyword>
<dbReference type="Gene3D" id="1.10.60.30">
    <property type="entry name" value="PSPTO4464-like domains"/>
    <property type="match status" value="2"/>
</dbReference>
<evidence type="ECO:0000256" key="2">
    <source>
        <dbReference type="ARBA" id="ARBA00022517"/>
    </source>
</evidence>
<dbReference type="NCBIfam" id="NF003593">
    <property type="entry name" value="PRK05255.1-1"/>
    <property type="match status" value="1"/>
</dbReference>
<comment type="subcellular location">
    <subcellularLocation>
        <location evidence="5">Cytoplasm</location>
    </subcellularLocation>
    <text evidence="5">Associates with late stage pre-50S ribosomal subunits.</text>
</comment>
<dbReference type="InterPro" id="IPR006839">
    <property type="entry name" value="DarP"/>
</dbReference>
<keyword evidence="1 5" id="KW-0963">Cytoplasm</keyword>
<dbReference type="HAMAP" id="MF_00765">
    <property type="entry name" value="DarP"/>
    <property type="match status" value="1"/>
</dbReference>
<gene>
    <name evidence="6" type="primary">yjgA</name>
    <name evidence="5" type="synonym">darP</name>
    <name evidence="6" type="ORF">GCM10023150_16180</name>
</gene>
<keyword evidence="4 5" id="KW-0694">RNA-binding</keyword>
<dbReference type="CDD" id="cd16331">
    <property type="entry name" value="YjgA-like"/>
    <property type="match status" value="1"/>
</dbReference>
<evidence type="ECO:0000256" key="3">
    <source>
        <dbReference type="ARBA" id="ARBA00022730"/>
    </source>
</evidence>
<proteinExistence type="inferred from homology"/>
<dbReference type="SUPFAM" id="SSF158710">
    <property type="entry name" value="PSPTO4464-like"/>
    <property type="match status" value="1"/>
</dbReference>
<evidence type="ECO:0000256" key="5">
    <source>
        <dbReference type="HAMAP-Rule" id="MF_00765"/>
    </source>
</evidence>